<evidence type="ECO:0008006" key="4">
    <source>
        <dbReference type="Google" id="ProtNLM"/>
    </source>
</evidence>
<dbReference type="HOGENOM" id="CLU_019145_1_0_1"/>
<evidence type="ECO:0000256" key="1">
    <source>
        <dbReference type="ARBA" id="ARBA00023002"/>
    </source>
</evidence>
<dbReference type="OrthoDB" id="10004862at2759"/>
<accession>A0A0C9WEZ7</accession>
<dbReference type="PANTHER" id="PTHR35870:SF1">
    <property type="entry name" value="PROTEIN, PUTATIVE (AFU_ORTHOLOGUE AFUA_5G03330)-RELATED"/>
    <property type="match status" value="1"/>
</dbReference>
<dbReference type="Proteomes" id="UP000053820">
    <property type="component" value="Unassembled WGS sequence"/>
</dbReference>
<sequence length="525" mass="58535">MLFHRSDATKSNQYLDKLFPAPSLPPSALSPQRLPGSTPETLSALLRVLKDNHEHHHIYVNETRHNHIVHRALALYALGASGPMIEGYYMADSEGQRKAYDSPEQITEENFVEHLGDQDYYQGYLSFFTDRVEEKGASKALEGYVFSKEYNFQQGRTTETQPEMLFRLMTGILHPMIHVGYGLEFGLKGILAEGLAMAAVHDVCERGFYPPSFFEASADVAVDEQTAELLASLTLNSSPGSATASASSKDVHAFSILARMLKDDQFKSRAPRAHDRQWIDTLAELGTEIRRYAEQWTVNGDIEKKMEELIWTSTVIYAVGGFNGTDRFLADFHLMHLVTSSLFVSSIIPYLSPRSQVLFLRAYLTTILAWWIARGRPVLDFESFMTRTPVQPTIPIDLLPTPTATIPNTQTPNSFLPILQSAMSHSGDHVCKTQRALAHCSALYGDHPSESFKGTELEGAELLDGSVFVRAALLTADYVGWVREGQQSRRWSFEGFYGHQAGMEHQVGMGHQAGMGHRAGMGHDS</sequence>
<dbReference type="PANTHER" id="PTHR35870">
    <property type="entry name" value="PROTEIN, PUTATIVE (AFU_ORTHOLOGUE AFUA_5G03330)-RELATED"/>
    <property type="match status" value="1"/>
</dbReference>
<evidence type="ECO:0000313" key="2">
    <source>
        <dbReference type="EMBL" id="KIJ64371.1"/>
    </source>
</evidence>
<keyword evidence="1" id="KW-0560">Oxidoreductase</keyword>
<gene>
    <name evidence="2" type="ORF">HYDPIDRAFT_90673</name>
</gene>
<protein>
    <recommendedName>
        <fullName evidence="4">Oxidoreductase AflY</fullName>
    </recommendedName>
</protein>
<dbReference type="GO" id="GO:0016491">
    <property type="term" value="F:oxidoreductase activity"/>
    <property type="evidence" value="ECO:0007669"/>
    <property type="project" value="UniProtKB-KW"/>
</dbReference>
<dbReference type="EMBL" id="KN839847">
    <property type="protein sequence ID" value="KIJ64371.1"/>
    <property type="molecule type" value="Genomic_DNA"/>
</dbReference>
<reference evidence="2 3" key="1">
    <citation type="submission" date="2014-04" db="EMBL/GenBank/DDBJ databases">
        <title>Evolutionary Origins and Diversification of the Mycorrhizal Mutualists.</title>
        <authorList>
            <consortium name="DOE Joint Genome Institute"/>
            <consortium name="Mycorrhizal Genomics Consortium"/>
            <person name="Kohler A."/>
            <person name="Kuo A."/>
            <person name="Nagy L.G."/>
            <person name="Floudas D."/>
            <person name="Copeland A."/>
            <person name="Barry K.W."/>
            <person name="Cichocki N."/>
            <person name="Veneault-Fourrey C."/>
            <person name="LaButti K."/>
            <person name="Lindquist E.A."/>
            <person name="Lipzen A."/>
            <person name="Lundell T."/>
            <person name="Morin E."/>
            <person name="Murat C."/>
            <person name="Riley R."/>
            <person name="Ohm R."/>
            <person name="Sun H."/>
            <person name="Tunlid A."/>
            <person name="Henrissat B."/>
            <person name="Grigoriev I.V."/>
            <person name="Hibbett D.S."/>
            <person name="Martin F."/>
        </authorList>
    </citation>
    <scope>NUCLEOTIDE SEQUENCE [LARGE SCALE GENOMIC DNA]</scope>
    <source>
        <strain evidence="2 3">MD-312</strain>
    </source>
</reference>
<dbReference type="AlphaFoldDB" id="A0A0C9WEZ7"/>
<organism evidence="2 3">
    <name type="scientific">Hydnomerulius pinastri MD-312</name>
    <dbReference type="NCBI Taxonomy" id="994086"/>
    <lineage>
        <taxon>Eukaryota</taxon>
        <taxon>Fungi</taxon>
        <taxon>Dikarya</taxon>
        <taxon>Basidiomycota</taxon>
        <taxon>Agaricomycotina</taxon>
        <taxon>Agaricomycetes</taxon>
        <taxon>Agaricomycetidae</taxon>
        <taxon>Boletales</taxon>
        <taxon>Boletales incertae sedis</taxon>
        <taxon>Leucogyrophana</taxon>
    </lineage>
</organism>
<keyword evidence="3" id="KW-1185">Reference proteome</keyword>
<dbReference type="InterPro" id="IPR025337">
    <property type="entry name" value="Questin_oxidase-like"/>
</dbReference>
<proteinExistence type="predicted"/>
<dbReference type="Pfam" id="PF14027">
    <property type="entry name" value="Questin_oxidase"/>
    <property type="match status" value="1"/>
</dbReference>
<evidence type="ECO:0000313" key="3">
    <source>
        <dbReference type="Proteomes" id="UP000053820"/>
    </source>
</evidence>
<name>A0A0C9WEZ7_9AGAM</name>